<reference evidence="3" key="2">
    <citation type="journal article" date="2020" name="Antonie Van Leeuwenhoek">
        <title>Labilibaculum antarcticum sp. nov., a novel facultative anaerobic, psychrotorelant bacterium isolated from marine sediment of Antarctica.</title>
        <authorList>
            <person name="Watanabe M."/>
            <person name="Kojima H."/>
            <person name="Fukui M."/>
        </authorList>
    </citation>
    <scope>NUCLEOTIDE SEQUENCE [LARGE SCALE GENOMIC DNA]</scope>
    <source>
        <strain evidence="3">SPP2</strain>
    </source>
</reference>
<dbReference type="OrthoDB" id="9803653at2"/>
<dbReference type="InterPro" id="IPR014094">
    <property type="entry name" value="LpoB"/>
</dbReference>
<dbReference type="AlphaFoldDB" id="A0A1Y1CQ27"/>
<dbReference type="GO" id="GO:0030234">
    <property type="term" value="F:enzyme regulator activity"/>
    <property type="evidence" value="ECO:0007669"/>
    <property type="project" value="TreeGrafter"/>
</dbReference>
<sequence length="194" mass="22448">MKYSFRLFVFALAVLAGVSCSRQITRVSPDQQIDLSGRWNDTDSKLTAEALIDQLLSQNWIEDYKQEFNRKPVVIVGLITNKSSEHIDSDTYIKDIEKAILNDGRVRLVQAGAKREDLRQERADQQDFASKSTIKKWGQELGADFILQGDINSIIDSYKKENLRYYQLNMELTNLETSEMVWMGDKKIKKYINK</sequence>
<evidence type="ECO:0000313" key="2">
    <source>
        <dbReference type="EMBL" id="BAX82569.1"/>
    </source>
</evidence>
<feature type="chain" id="PRO_5012801725" evidence="1">
    <location>
        <begin position="17"/>
        <end position="194"/>
    </location>
</feature>
<feature type="signal peptide" evidence="1">
    <location>
        <begin position="1"/>
        <end position="16"/>
    </location>
</feature>
<dbReference type="PANTHER" id="PTHR40593:SF1">
    <property type="entry name" value="PENICILLIN-BINDING PROTEIN ACTIVATOR LPOB"/>
    <property type="match status" value="1"/>
</dbReference>
<evidence type="ECO:0000256" key="1">
    <source>
        <dbReference type="SAM" id="SignalP"/>
    </source>
</evidence>
<dbReference type="EMBL" id="AP018042">
    <property type="protein sequence ID" value="BAX82569.1"/>
    <property type="molecule type" value="Genomic_DNA"/>
</dbReference>
<dbReference type="GO" id="GO:0009252">
    <property type="term" value="P:peptidoglycan biosynthetic process"/>
    <property type="evidence" value="ECO:0007669"/>
    <property type="project" value="TreeGrafter"/>
</dbReference>
<protein>
    <submittedName>
        <fullName evidence="2">Penicillin-binding protein activator LpoB</fullName>
    </submittedName>
</protein>
<keyword evidence="1" id="KW-0732">Signal</keyword>
<dbReference type="GO" id="GO:0031241">
    <property type="term" value="C:periplasmic side of cell outer membrane"/>
    <property type="evidence" value="ECO:0007669"/>
    <property type="project" value="TreeGrafter"/>
</dbReference>
<reference evidence="2 3" key="1">
    <citation type="journal article" date="2018" name="Mar. Genomics">
        <title>Complete genome sequence of Marinifilaceae bacterium strain SPP2, isolated from the Antarctic marine sediment.</title>
        <authorList>
            <person name="Watanabe M."/>
            <person name="Kojima H."/>
            <person name="Fukui M."/>
        </authorList>
    </citation>
    <scope>NUCLEOTIDE SEQUENCE [LARGE SCALE GENOMIC DNA]</scope>
    <source>
        <strain evidence="2 3">SPP2</strain>
    </source>
</reference>
<dbReference type="KEGG" id="mbas:ALGA_4278"/>
<gene>
    <name evidence="2" type="ORF">ALGA_4278</name>
</gene>
<organism evidence="2 3">
    <name type="scientific">Labilibaculum antarcticum</name>
    <dbReference type="NCBI Taxonomy" id="1717717"/>
    <lineage>
        <taxon>Bacteria</taxon>
        <taxon>Pseudomonadati</taxon>
        <taxon>Bacteroidota</taxon>
        <taxon>Bacteroidia</taxon>
        <taxon>Marinilabiliales</taxon>
        <taxon>Marinifilaceae</taxon>
        <taxon>Labilibaculum</taxon>
    </lineage>
</organism>
<dbReference type="Gene3D" id="3.40.50.10610">
    <property type="entry name" value="ABC-type transport auxiliary lipoprotein component"/>
    <property type="match status" value="1"/>
</dbReference>
<dbReference type="RefSeq" id="WP_096433000.1">
    <property type="nucleotide sequence ID" value="NZ_AP018042.1"/>
</dbReference>
<dbReference type="Proteomes" id="UP000218267">
    <property type="component" value="Chromosome"/>
</dbReference>
<proteinExistence type="predicted"/>
<keyword evidence="3" id="KW-1185">Reference proteome</keyword>
<name>A0A1Y1CQ27_9BACT</name>
<dbReference type="PANTHER" id="PTHR40593">
    <property type="entry name" value="PENICILLIN-BINDING PROTEIN ACTIVATOR LPOB"/>
    <property type="match status" value="1"/>
</dbReference>
<dbReference type="Pfam" id="PF13036">
    <property type="entry name" value="LpoB"/>
    <property type="match status" value="1"/>
</dbReference>
<dbReference type="PROSITE" id="PS51257">
    <property type="entry name" value="PROKAR_LIPOPROTEIN"/>
    <property type="match status" value="1"/>
</dbReference>
<evidence type="ECO:0000313" key="3">
    <source>
        <dbReference type="Proteomes" id="UP000218267"/>
    </source>
</evidence>
<accession>A0A1Y1CQ27</accession>